<dbReference type="GO" id="GO:0005524">
    <property type="term" value="F:ATP binding"/>
    <property type="evidence" value="ECO:0007669"/>
    <property type="project" value="UniProtKB-KW"/>
</dbReference>
<keyword evidence="5" id="KW-0762">Sugar transport</keyword>
<keyword evidence="8 14" id="KW-0067">ATP-binding</keyword>
<evidence type="ECO:0000313" key="14">
    <source>
        <dbReference type="EMBL" id="VCU11047.1"/>
    </source>
</evidence>
<evidence type="ECO:0000259" key="12">
    <source>
        <dbReference type="PROSITE" id="PS50893"/>
    </source>
</evidence>
<dbReference type="Pfam" id="PF00664">
    <property type="entry name" value="ABC_membrane"/>
    <property type="match status" value="1"/>
</dbReference>
<feature type="transmembrane region" description="Helical" evidence="11">
    <location>
        <begin position="134"/>
        <end position="161"/>
    </location>
</feature>
<dbReference type="RefSeq" id="WP_129611073.1">
    <property type="nucleotide sequence ID" value="NZ_UWOC01000187.1"/>
</dbReference>
<keyword evidence="7" id="KW-0547">Nucleotide-binding</keyword>
<evidence type="ECO:0000256" key="2">
    <source>
        <dbReference type="ARBA" id="ARBA00005417"/>
    </source>
</evidence>
<dbReference type="InterPro" id="IPR017871">
    <property type="entry name" value="ABC_transporter-like_CS"/>
</dbReference>
<dbReference type="Pfam" id="PF00005">
    <property type="entry name" value="ABC_tran"/>
    <property type="match status" value="1"/>
</dbReference>
<keyword evidence="6 11" id="KW-0812">Transmembrane</keyword>
<dbReference type="FunFam" id="3.40.50.300:FF:000221">
    <property type="entry name" value="Multidrug ABC transporter ATP-binding protein"/>
    <property type="match status" value="1"/>
</dbReference>
<feature type="transmembrane region" description="Helical" evidence="11">
    <location>
        <begin position="167"/>
        <end position="186"/>
    </location>
</feature>
<dbReference type="InterPro" id="IPR039421">
    <property type="entry name" value="Type_1_exporter"/>
</dbReference>
<dbReference type="SUPFAM" id="SSF52540">
    <property type="entry name" value="P-loop containing nucleoside triphosphate hydrolases"/>
    <property type="match status" value="1"/>
</dbReference>
<dbReference type="InterPro" id="IPR027417">
    <property type="entry name" value="P-loop_NTPase"/>
</dbReference>
<dbReference type="CDD" id="cd18562">
    <property type="entry name" value="ABC_6TM_NdvA_beta-glucan_exporter_like"/>
    <property type="match status" value="1"/>
</dbReference>
<dbReference type="InterPro" id="IPR011527">
    <property type="entry name" value="ABC1_TM_dom"/>
</dbReference>
<dbReference type="InterPro" id="IPR036640">
    <property type="entry name" value="ABC1_TM_sf"/>
</dbReference>
<dbReference type="GO" id="GO:0005886">
    <property type="term" value="C:plasma membrane"/>
    <property type="evidence" value="ECO:0007669"/>
    <property type="project" value="UniProtKB-SubCell"/>
</dbReference>
<dbReference type="AlphaFoldDB" id="A0A3S4BZ81"/>
<comment type="subcellular location">
    <subcellularLocation>
        <location evidence="1">Cell membrane</location>
        <topology evidence="1">Multi-pass membrane protein</topology>
    </subcellularLocation>
</comment>
<dbReference type="SMART" id="SM00382">
    <property type="entry name" value="AAA"/>
    <property type="match status" value="1"/>
</dbReference>
<keyword evidence="10 11" id="KW-0472">Membrane</keyword>
<dbReference type="InterPro" id="IPR003593">
    <property type="entry name" value="AAA+_ATPase"/>
</dbReference>
<keyword evidence="9 11" id="KW-1133">Transmembrane helix</keyword>
<dbReference type="NCBIfam" id="NF010178">
    <property type="entry name" value="PRK13657.1"/>
    <property type="match status" value="1"/>
</dbReference>
<dbReference type="PROSITE" id="PS50929">
    <property type="entry name" value="ABC_TM1F"/>
    <property type="match status" value="1"/>
</dbReference>
<dbReference type="PANTHER" id="PTHR43394">
    <property type="entry name" value="ATP-DEPENDENT PERMEASE MDL1, MITOCHONDRIAL"/>
    <property type="match status" value="1"/>
</dbReference>
<dbReference type="InterPro" id="IPR003439">
    <property type="entry name" value="ABC_transporter-like_ATP-bd"/>
</dbReference>
<dbReference type="EMBL" id="UWOC01000187">
    <property type="protein sequence ID" value="VCU11047.1"/>
    <property type="molecule type" value="Genomic_DNA"/>
</dbReference>
<sequence length="602" mass="65011">MTMIRLYLRALALLAPVKRLAWTLAVANLALAAAQFAEPVLFGRVIDTLSGAPAAPDAFPWSTLIGLLALWAVFGLFTIGCGTLVALYADRLAHQQRQAVLQDYFEHVLGLPLSYHGATHSGRLMKVMLQGTDALFGLWLAFFRDNLAAFVSFFVLLPLALVLNWRLGLLLLALCAVFAVLTAFVMRRTEELQRLVESNYSELAERASDTLGNVALVHSFARVDAEVTGLKTVIDRLLAAQIPVLSWWAMVAVLTRASTTLTLLAIVVLGTLLHVRGLTSVGEIVTFMGFATMLIARLQDAVWFVNRVFAEAPRLAEFFEVAGTVPAIRDRPDAIDPGRLTGLVEFDDVSFSYDGKRPAVAGLTVTARPGETIAFVGSTGAGKTTALALLHRAFDPQSGSIRIDGIDIRTMKLAALRRNIGVVFQEGLLFNRSIAENLRIGKPDATEAELREAAARAQALDFIARTPGGFDARVGERGRSLSGGERQRLSIARALLKEPPILILDEPTSALDARTETKLMAALDEVMAGRTTFVIAHRLATVRRADRILLFEQGRVVEQGSFDELMAKGGRFAELARDQFIAGATGSAAETDATAAAAGHPG</sequence>
<accession>A0A3S4BZ81</accession>
<evidence type="ECO:0000256" key="4">
    <source>
        <dbReference type="ARBA" id="ARBA00022475"/>
    </source>
</evidence>
<feature type="transmembrane region" description="Helical" evidence="11">
    <location>
        <begin position="61"/>
        <end position="89"/>
    </location>
</feature>
<dbReference type="SUPFAM" id="SSF90123">
    <property type="entry name" value="ABC transporter transmembrane region"/>
    <property type="match status" value="1"/>
</dbReference>
<comment type="caution">
    <text evidence="14">The sequence shown here is derived from an EMBL/GenBank/DDBJ whole genome shotgun (WGS) entry which is preliminary data.</text>
</comment>
<evidence type="ECO:0000256" key="3">
    <source>
        <dbReference type="ARBA" id="ARBA00022448"/>
    </source>
</evidence>
<dbReference type="PANTHER" id="PTHR43394:SF1">
    <property type="entry name" value="ATP-BINDING CASSETTE SUB-FAMILY B MEMBER 10, MITOCHONDRIAL"/>
    <property type="match status" value="1"/>
</dbReference>
<evidence type="ECO:0000259" key="13">
    <source>
        <dbReference type="PROSITE" id="PS50929"/>
    </source>
</evidence>
<evidence type="ECO:0000256" key="8">
    <source>
        <dbReference type="ARBA" id="ARBA00022840"/>
    </source>
</evidence>
<keyword evidence="4" id="KW-1003">Cell membrane</keyword>
<keyword evidence="3" id="KW-0813">Transport</keyword>
<proteinExistence type="inferred from homology"/>
<feature type="transmembrane region" description="Helical" evidence="11">
    <location>
        <begin position="245"/>
        <end position="272"/>
    </location>
</feature>
<organism evidence="14 15">
    <name type="scientific">Rhodoplanes serenus</name>
    <dbReference type="NCBI Taxonomy" id="200615"/>
    <lineage>
        <taxon>Bacteria</taxon>
        <taxon>Pseudomonadati</taxon>
        <taxon>Pseudomonadota</taxon>
        <taxon>Alphaproteobacteria</taxon>
        <taxon>Hyphomicrobiales</taxon>
        <taxon>Nitrobacteraceae</taxon>
        <taxon>Rhodoplanes</taxon>
    </lineage>
</organism>
<reference evidence="15" key="1">
    <citation type="submission" date="2018-10" db="EMBL/GenBank/DDBJ databases">
        <authorList>
            <person name="Peiro R."/>
            <person name="Begona"/>
            <person name="Cbmso G."/>
            <person name="Lopez M."/>
            <person name="Gonzalez S."/>
            <person name="Sacristan E."/>
            <person name="Castillo E."/>
        </authorList>
    </citation>
    <scope>NUCLEOTIDE SEQUENCE [LARGE SCALE GENOMIC DNA]</scope>
</reference>
<evidence type="ECO:0000256" key="11">
    <source>
        <dbReference type="SAM" id="Phobius"/>
    </source>
</evidence>
<evidence type="ECO:0000256" key="7">
    <source>
        <dbReference type="ARBA" id="ARBA00022741"/>
    </source>
</evidence>
<comment type="similarity">
    <text evidence="2">Belongs to the ABC transporter superfamily.</text>
</comment>
<evidence type="ECO:0000313" key="15">
    <source>
        <dbReference type="Proteomes" id="UP000289200"/>
    </source>
</evidence>
<feature type="domain" description="ABC transmembrane type-1" evidence="13">
    <location>
        <begin position="22"/>
        <end position="310"/>
    </location>
</feature>
<evidence type="ECO:0000256" key="5">
    <source>
        <dbReference type="ARBA" id="ARBA00022597"/>
    </source>
</evidence>
<evidence type="ECO:0000256" key="10">
    <source>
        <dbReference type="ARBA" id="ARBA00023136"/>
    </source>
</evidence>
<protein>
    <submittedName>
        <fullName evidence="14">Beta-(1--&gt;2)glucan export ATP-binding/permease protein NdvA</fullName>
    </submittedName>
</protein>
<evidence type="ECO:0000256" key="9">
    <source>
        <dbReference type="ARBA" id="ARBA00022989"/>
    </source>
</evidence>
<dbReference type="GO" id="GO:0015421">
    <property type="term" value="F:ABC-type oligopeptide transporter activity"/>
    <property type="evidence" value="ECO:0007669"/>
    <property type="project" value="TreeGrafter"/>
</dbReference>
<dbReference type="OrthoDB" id="9804259at2"/>
<evidence type="ECO:0000256" key="6">
    <source>
        <dbReference type="ARBA" id="ARBA00022692"/>
    </source>
</evidence>
<dbReference type="PROSITE" id="PS00211">
    <property type="entry name" value="ABC_TRANSPORTER_1"/>
    <property type="match status" value="1"/>
</dbReference>
<gene>
    <name evidence="14" type="primary">ndvA</name>
    <name evidence="14" type="ORF">RHODGE_RHODGE_04251</name>
</gene>
<dbReference type="Gene3D" id="3.40.50.300">
    <property type="entry name" value="P-loop containing nucleotide triphosphate hydrolases"/>
    <property type="match status" value="1"/>
</dbReference>
<dbReference type="GO" id="GO:0016887">
    <property type="term" value="F:ATP hydrolysis activity"/>
    <property type="evidence" value="ECO:0007669"/>
    <property type="project" value="InterPro"/>
</dbReference>
<dbReference type="Gene3D" id="1.20.1560.10">
    <property type="entry name" value="ABC transporter type 1, transmembrane domain"/>
    <property type="match status" value="1"/>
</dbReference>
<dbReference type="Proteomes" id="UP000289200">
    <property type="component" value="Unassembled WGS sequence"/>
</dbReference>
<evidence type="ECO:0000256" key="1">
    <source>
        <dbReference type="ARBA" id="ARBA00004651"/>
    </source>
</evidence>
<keyword evidence="15" id="KW-1185">Reference proteome</keyword>
<dbReference type="PROSITE" id="PS50893">
    <property type="entry name" value="ABC_TRANSPORTER_2"/>
    <property type="match status" value="1"/>
</dbReference>
<name>A0A3S4BZ81_9BRAD</name>
<feature type="domain" description="ABC transporter" evidence="12">
    <location>
        <begin position="344"/>
        <end position="578"/>
    </location>
</feature>